<feature type="compositionally biased region" description="Polar residues" evidence="1">
    <location>
        <begin position="859"/>
        <end position="880"/>
    </location>
</feature>
<feature type="compositionally biased region" description="Basic and acidic residues" evidence="1">
    <location>
        <begin position="833"/>
        <end position="857"/>
    </location>
</feature>
<evidence type="ECO:0000313" key="2">
    <source>
        <dbReference type="EMBL" id="EAS03235.2"/>
    </source>
</evidence>
<feature type="region of interest" description="Disordered" evidence="1">
    <location>
        <begin position="833"/>
        <end position="880"/>
    </location>
</feature>
<dbReference type="OrthoDB" id="288704at2759"/>
<feature type="region of interest" description="Disordered" evidence="1">
    <location>
        <begin position="318"/>
        <end position="358"/>
    </location>
</feature>
<feature type="region of interest" description="Disordered" evidence="1">
    <location>
        <begin position="1373"/>
        <end position="1399"/>
    </location>
</feature>
<evidence type="ECO:0000313" key="3">
    <source>
        <dbReference type="Proteomes" id="UP000009168"/>
    </source>
</evidence>
<dbReference type="EMBL" id="GG662495">
    <property type="protein sequence ID" value="EAS03235.2"/>
    <property type="molecule type" value="Genomic_DNA"/>
</dbReference>
<dbReference type="GeneID" id="7826576"/>
<sequence>MKEQSLAEGYTSKIQKFQFKNPIPILQDCIAEIDSVKRIEKCVQGLQIISDAFHQEDQLEQILQQHELVKLLLIVKYIAGSQVDMILDFLMEKYIKNSNLIDAIFKACAFFSVESEKDDLSFKDYQQNQTIIQQSVYFENKEDVKQLQYRHINKIYFTEIIQNNIIEIKQLCFDYSFLVIESFLQKKFTDQQEIDGIINIYLQFYDFSQNESIKQRVKQLLVKYKQDYPWILQNKLIRIKVYRILGINKKQKSLDNISSPQVNSNYNVKSENKNSNLSNLSSYQTSDLDGEEDEELENNQDILQTYYSEDNRQFSLVVQKQKPSNKIKQNDYTEKIEEKVRSQSFEEKSPTNKGKNKSVFFAQDDSLTSSPKGSPSKNSQQGTFEDFKSATFSLKLQKTPSNKLLKLEQKVQSSPTVHKIQQQQKAMGSQKIEEWIINSSKEDLFILKNDQTKATFKSSFSLSLVILFIIKPKDMPLNKELLRKEEMKGVIFEAPVGFRRSLAEMFAARPWEINSYIFRSFKAMEFLLIYENFEYLLRFNNVVEMFFEELNKVMLNSSCCNYNHVANCIEFFLKYVPEMTLIEMTKYNILYHLIGFFDYPQVQRLFYLLFNINYKNEYPVQDHLLKKFWEYTQTTYLFRELLTMMLFCDLKKLRKMYKEEHLQSKPTSDIITYFSQQRKKLKDFESLKVYNKSVAEEEFGFAVDIDKIKTNIVKSRMSVLKGAFSRGLIQISQNLDPIQTKEMKQIQAQKKQSISSKRGSLIQNNQSKQNQENETNQFQNQPEQSQHLKMVIKGNKNVQKFIQQNQQQMKFSDIVEIAKKNKQIIIQNDQNLKEEADESKNQENGKKLQNQQEDKRKTQNANSKRNRSTSYNNKNDNINQSFTIKNQKEFNSKSINKINDSTTSNSFVINSVANQKRRSISERNLSSLRCKTESSQISNKFLPEITLNQSFYMKMQKKEEVSDSIKKLSQKELQLLKTVKIVNQNGVNRVMPQLFNVKLLNKQESYLNDLNKLGELYPAQNDFFYNQSQNDVLAEQTYFSLDTLIQNDTYSHTIAQFIFNLLRNIIQEECEEDLFKLLNLKTFDYEHLLDCIIFSDQQYNLFEYIMKNYIFKLKIHPITPENSAFVCGKMINWFLSNSNHKLLQKYKEQINLVAKRHFKILCKLIINSYGWKLKKSDSFLKLQKDQLIDQPIGSARLLLLETLYLIIKEETEHKVEMIEFIPETCWNALFNFFFNDKNNTVYHAKFFQFYEECLQYFKMHTFFSIWIKLNYIQNLLTIHENIHQHDSLKFYLKKFVLSIIQLIEQKHIEMSSLSQILSSSESWKIISKPYIQNSIPSLQELNTTKQGFKKSIKSFSKFKDDDINSSQKLIKSQNFRSSSSEKHLPSKQKSYSSEQYSEENKIKSTQQNLITNKNIEKSQIIKQIANNQNIIKVNSDQSESIVKRLDEKANKIIQMAWQNTVFFNQVMTKKKNQIDFEEMPFLKK</sequence>
<keyword evidence="3" id="KW-1185">Reference proteome</keyword>
<feature type="compositionally biased region" description="Polar residues" evidence="1">
    <location>
        <begin position="318"/>
        <end position="327"/>
    </location>
</feature>
<protein>
    <submittedName>
        <fullName evidence="2">Calcium-translocating P-type ATPase, PMCA-type family protein</fullName>
    </submittedName>
</protein>
<reference evidence="3" key="1">
    <citation type="journal article" date="2006" name="PLoS Biol.">
        <title>Macronuclear genome sequence of the ciliate Tetrahymena thermophila, a model eukaryote.</title>
        <authorList>
            <person name="Eisen J.A."/>
            <person name="Coyne R.S."/>
            <person name="Wu M."/>
            <person name="Wu D."/>
            <person name="Thiagarajan M."/>
            <person name="Wortman J.R."/>
            <person name="Badger J.H."/>
            <person name="Ren Q."/>
            <person name="Amedeo P."/>
            <person name="Jones K.M."/>
            <person name="Tallon L.J."/>
            <person name="Delcher A.L."/>
            <person name="Salzberg S.L."/>
            <person name="Silva J.C."/>
            <person name="Haas B.J."/>
            <person name="Majoros W.H."/>
            <person name="Farzad M."/>
            <person name="Carlton J.M."/>
            <person name="Smith R.K. Jr."/>
            <person name="Garg J."/>
            <person name="Pearlman R.E."/>
            <person name="Karrer K.M."/>
            <person name="Sun L."/>
            <person name="Manning G."/>
            <person name="Elde N.C."/>
            <person name="Turkewitz A.P."/>
            <person name="Asai D.J."/>
            <person name="Wilkes D.E."/>
            <person name="Wang Y."/>
            <person name="Cai H."/>
            <person name="Collins K."/>
            <person name="Stewart B.A."/>
            <person name="Lee S.R."/>
            <person name="Wilamowska K."/>
            <person name="Weinberg Z."/>
            <person name="Ruzzo W.L."/>
            <person name="Wloga D."/>
            <person name="Gaertig J."/>
            <person name="Frankel J."/>
            <person name="Tsao C.-C."/>
            <person name="Gorovsky M.A."/>
            <person name="Keeling P.J."/>
            <person name="Waller R.F."/>
            <person name="Patron N.J."/>
            <person name="Cherry J.M."/>
            <person name="Stover N.A."/>
            <person name="Krieger C.J."/>
            <person name="del Toro C."/>
            <person name="Ryder H.F."/>
            <person name="Williamson S.C."/>
            <person name="Barbeau R.A."/>
            <person name="Hamilton E.P."/>
            <person name="Orias E."/>
        </authorList>
    </citation>
    <scope>NUCLEOTIDE SEQUENCE [LARGE SCALE GENOMIC DNA]</scope>
    <source>
        <strain evidence="3">SB210</strain>
    </source>
</reference>
<dbReference type="KEGG" id="tet:TTHERM_00535710"/>
<feature type="compositionally biased region" description="Basic and acidic residues" evidence="1">
    <location>
        <begin position="328"/>
        <end position="350"/>
    </location>
</feature>
<evidence type="ECO:0000256" key="1">
    <source>
        <dbReference type="SAM" id="MobiDB-lite"/>
    </source>
</evidence>
<feature type="region of interest" description="Disordered" evidence="1">
    <location>
        <begin position="258"/>
        <end position="296"/>
    </location>
</feature>
<proteinExistence type="predicted"/>
<dbReference type="Proteomes" id="UP000009168">
    <property type="component" value="Unassembled WGS sequence"/>
</dbReference>
<name>I7LX11_TETTS</name>
<dbReference type="InParanoid" id="I7LX11"/>
<organism evidence="2 3">
    <name type="scientific">Tetrahymena thermophila (strain SB210)</name>
    <dbReference type="NCBI Taxonomy" id="312017"/>
    <lineage>
        <taxon>Eukaryota</taxon>
        <taxon>Sar</taxon>
        <taxon>Alveolata</taxon>
        <taxon>Ciliophora</taxon>
        <taxon>Intramacronucleata</taxon>
        <taxon>Oligohymenophorea</taxon>
        <taxon>Hymenostomatida</taxon>
        <taxon>Tetrahymenina</taxon>
        <taxon>Tetrahymenidae</taxon>
        <taxon>Tetrahymena</taxon>
    </lineage>
</organism>
<feature type="compositionally biased region" description="Low complexity" evidence="1">
    <location>
        <begin position="267"/>
        <end position="282"/>
    </location>
</feature>
<accession>I7LX11</accession>
<gene>
    <name evidence="2" type="ORF">TTHERM_00535710</name>
</gene>
<feature type="compositionally biased region" description="Low complexity" evidence="1">
    <location>
        <begin position="747"/>
        <end position="784"/>
    </location>
</feature>
<dbReference type="RefSeq" id="XP_001023480.2">
    <property type="nucleotide sequence ID" value="XM_001023480.2"/>
</dbReference>
<feature type="region of interest" description="Disordered" evidence="1">
    <location>
        <begin position="747"/>
        <end position="785"/>
    </location>
</feature>